<comment type="caution">
    <text evidence="1">The sequence shown here is derived from an EMBL/GenBank/DDBJ whole genome shotgun (WGS) entry which is preliminary data.</text>
</comment>
<dbReference type="EMBL" id="JACHXN010000009">
    <property type="protein sequence ID" value="MBB3146880.1"/>
    <property type="molecule type" value="Genomic_DNA"/>
</dbReference>
<proteinExistence type="predicted"/>
<accession>A0A839UD76</accession>
<evidence type="ECO:0000313" key="2">
    <source>
        <dbReference type="Proteomes" id="UP000554520"/>
    </source>
</evidence>
<protein>
    <submittedName>
        <fullName evidence="1">Uncharacterized protein</fullName>
    </submittedName>
</protein>
<keyword evidence="2" id="KW-1185">Reference proteome</keyword>
<organism evidence="1 2">
    <name type="scientific">Phyllobacterium trifolii</name>
    <dbReference type="NCBI Taxonomy" id="300193"/>
    <lineage>
        <taxon>Bacteria</taxon>
        <taxon>Pseudomonadati</taxon>
        <taxon>Pseudomonadota</taxon>
        <taxon>Alphaproteobacteria</taxon>
        <taxon>Hyphomicrobiales</taxon>
        <taxon>Phyllobacteriaceae</taxon>
        <taxon>Phyllobacterium</taxon>
    </lineage>
</organism>
<name>A0A839UD76_9HYPH</name>
<gene>
    <name evidence="1" type="ORF">FHS21_003296</name>
</gene>
<sequence>MRNTSFKKPRLSLPSVTGPCCQPTIFWERGSCSRGARQHCKFLEDKPGWTVQKEAVFPTTKQPQYTEPLLKTYLADLAKARLPKN</sequence>
<dbReference type="AlphaFoldDB" id="A0A839UD76"/>
<dbReference type="Proteomes" id="UP000554520">
    <property type="component" value="Unassembled WGS sequence"/>
</dbReference>
<reference evidence="1 2" key="1">
    <citation type="submission" date="2020-08" db="EMBL/GenBank/DDBJ databases">
        <title>Genomic Encyclopedia of Type Strains, Phase III (KMG-III): the genomes of soil and plant-associated and newly described type strains.</title>
        <authorList>
            <person name="Whitman W."/>
        </authorList>
    </citation>
    <scope>NUCLEOTIDE SEQUENCE [LARGE SCALE GENOMIC DNA]</scope>
    <source>
        <strain evidence="1 2">CECT 7015</strain>
    </source>
</reference>
<evidence type="ECO:0000313" key="1">
    <source>
        <dbReference type="EMBL" id="MBB3146880.1"/>
    </source>
</evidence>